<keyword evidence="4" id="KW-0067">ATP-binding</keyword>
<evidence type="ECO:0000256" key="6">
    <source>
        <dbReference type="ARBA" id="ARBA00038999"/>
    </source>
</evidence>
<keyword evidence="10" id="KW-1185">Reference proteome</keyword>
<comment type="caution">
    <text evidence="9">The sequence shown here is derived from an EMBL/GenBank/DDBJ whole genome shotgun (WGS) entry which is preliminary data.</text>
</comment>
<dbReference type="Proteomes" id="UP000620124">
    <property type="component" value="Unassembled WGS sequence"/>
</dbReference>
<dbReference type="GO" id="GO:0060237">
    <property type="term" value="P:regulation of fungal-type cell wall organization"/>
    <property type="evidence" value="ECO:0007669"/>
    <property type="project" value="TreeGrafter"/>
</dbReference>
<reference evidence="9" key="1">
    <citation type="submission" date="2020-05" db="EMBL/GenBank/DDBJ databases">
        <title>Mycena genomes resolve the evolution of fungal bioluminescence.</title>
        <authorList>
            <person name="Tsai I.J."/>
        </authorList>
    </citation>
    <scope>NUCLEOTIDE SEQUENCE</scope>
    <source>
        <strain evidence="9">CCC161011</strain>
    </source>
</reference>
<feature type="domain" description="Protein kinase" evidence="8">
    <location>
        <begin position="13"/>
        <end position="246"/>
    </location>
</feature>
<dbReference type="SMART" id="SM00220">
    <property type="entry name" value="S_TKc"/>
    <property type="match status" value="1"/>
</dbReference>
<keyword evidence="3 9" id="KW-0418">Kinase</keyword>
<dbReference type="SUPFAM" id="SSF56112">
    <property type="entry name" value="Protein kinase-like (PK-like)"/>
    <property type="match status" value="1"/>
</dbReference>
<evidence type="ECO:0000256" key="5">
    <source>
        <dbReference type="ARBA" id="ARBA00038035"/>
    </source>
</evidence>
<dbReference type="InterPro" id="IPR011009">
    <property type="entry name" value="Kinase-like_dom_sf"/>
</dbReference>
<evidence type="ECO:0000256" key="2">
    <source>
        <dbReference type="ARBA" id="ARBA00022741"/>
    </source>
</evidence>
<evidence type="ECO:0000256" key="7">
    <source>
        <dbReference type="SAM" id="MobiDB-lite"/>
    </source>
</evidence>
<dbReference type="AlphaFoldDB" id="A0A8H6Y511"/>
<dbReference type="GO" id="GO:0000196">
    <property type="term" value="P:cell integrity MAPK cascade"/>
    <property type="evidence" value="ECO:0007669"/>
    <property type="project" value="TreeGrafter"/>
</dbReference>
<dbReference type="GO" id="GO:0004708">
    <property type="term" value="F:MAP kinase kinase activity"/>
    <property type="evidence" value="ECO:0007669"/>
    <property type="project" value="UniProtKB-EC"/>
</dbReference>
<protein>
    <recommendedName>
        <fullName evidence="6">mitogen-activated protein kinase kinase</fullName>
        <ecNumber evidence="6">2.7.12.2</ecNumber>
    </recommendedName>
</protein>
<dbReference type="OrthoDB" id="10252354at2759"/>
<comment type="similarity">
    <text evidence="5">Belongs to the protein kinase superfamily. STE Ser/Thr protein kinase family. MAP kinase kinase subfamily.</text>
</comment>
<keyword evidence="2" id="KW-0547">Nucleotide-binding</keyword>
<dbReference type="PROSITE" id="PS00108">
    <property type="entry name" value="PROTEIN_KINASE_ST"/>
    <property type="match status" value="1"/>
</dbReference>
<dbReference type="PANTHER" id="PTHR48013:SF6">
    <property type="entry name" value="MAP KINASE KINASE MKK1_SSP32-RELATED"/>
    <property type="match status" value="1"/>
</dbReference>
<organism evidence="9 10">
    <name type="scientific">Mycena venus</name>
    <dbReference type="NCBI Taxonomy" id="2733690"/>
    <lineage>
        <taxon>Eukaryota</taxon>
        <taxon>Fungi</taxon>
        <taxon>Dikarya</taxon>
        <taxon>Basidiomycota</taxon>
        <taxon>Agaricomycotina</taxon>
        <taxon>Agaricomycetes</taxon>
        <taxon>Agaricomycetidae</taxon>
        <taxon>Agaricales</taxon>
        <taxon>Marasmiineae</taxon>
        <taxon>Mycenaceae</taxon>
        <taxon>Mycena</taxon>
    </lineage>
</organism>
<dbReference type="EC" id="2.7.12.2" evidence="6"/>
<dbReference type="EMBL" id="JACAZI010000008">
    <property type="protein sequence ID" value="KAF7354315.1"/>
    <property type="molecule type" value="Genomic_DNA"/>
</dbReference>
<evidence type="ECO:0000313" key="9">
    <source>
        <dbReference type="EMBL" id="KAF7354315.1"/>
    </source>
</evidence>
<dbReference type="InterPro" id="IPR000719">
    <property type="entry name" value="Prot_kinase_dom"/>
</dbReference>
<gene>
    <name evidence="9" type="ORF">MVEN_01119900</name>
</gene>
<evidence type="ECO:0000256" key="1">
    <source>
        <dbReference type="ARBA" id="ARBA00022679"/>
    </source>
</evidence>
<evidence type="ECO:0000256" key="3">
    <source>
        <dbReference type="ARBA" id="ARBA00022777"/>
    </source>
</evidence>
<accession>A0A8H6Y511</accession>
<sequence length="299" mass="33496">MTTCTAAWSDDVLEEISCLSEGGAVHKAKSKHTGTIVVRKTITTQEGQMKQLLREFSILSSIEHVNIILFHGAYMSSSHEVNIILEFCEGRSLEAIGMRIKELNAVVGEGIAGRLAEGVLQGLAYLNTKKIIHRDVKPSNILLSSVEAAFYMAPERIVGQKYSNRADVWLATGICLLELVQNRYPFPSDLPPIELLMHITASDPPQLEDEPGRQWSDDMKDFIKQMLTFDAPRRPKPNDMLAHPWVVDTMKQQDQMARWIRKVWDWPRDNSSSSRADAPPSLDAHTESSQMSSDSPPQA</sequence>
<feature type="region of interest" description="Disordered" evidence="7">
    <location>
        <begin position="267"/>
        <end position="299"/>
    </location>
</feature>
<proteinExistence type="inferred from homology"/>
<evidence type="ECO:0000256" key="4">
    <source>
        <dbReference type="ARBA" id="ARBA00022840"/>
    </source>
</evidence>
<dbReference type="GO" id="GO:0005524">
    <property type="term" value="F:ATP binding"/>
    <property type="evidence" value="ECO:0007669"/>
    <property type="project" value="UniProtKB-KW"/>
</dbReference>
<evidence type="ECO:0000259" key="8">
    <source>
        <dbReference type="PROSITE" id="PS50011"/>
    </source>
</evidence>
<dbReference type="PANTHER" id="PTHR48013">
    <property type="entry name" value="DUAL SPECIFICITY MITOGEN-ACTIVATED PROTEIN KINASE KINASE 5-RELATED"/>
    <property type="match status" value="1"/>
</dbReference>
<dbReference type="Gene3D" id="1.10.510.10">
    <property type="entry name" value="Transferase(Phosphotransferase) domain 1"/>
    <property type="match status" value="2"/>
</dbReference>
<evidence type="ECO:0000313" key="10">
    <source>
        <dbReference type="Proteomes" id="UP000620124"/>
    </source>
</evidence>
<dbReference type="Pfam" id="PF00069">
    <property type="entry name" value="Pkinase"/>
    <property type="match status" value="2"/>
</dbReference>
<dbReference type="InterPro" id="IPR008271">
    <property type="entry name" value="Ser/Thr_kinase_AS"/>
</dbReference>
<dbReference type="PROSITE" id="PS50011">
    <property type="entry name" value="PROTEIN_KINASE_DOM"/>
    <property type="match status" value="1"/>
</dbReference>
<feature type="compositionally biased region" description="Polar residues" evidence="7">
    <location>
        <begin position="287"/>
        <end position="299"/>
    </location>
</feature>
<name>A0A8H6Y511_9AGAR</name>
<keyword evidence="1" id="KW-0808">Transferase</keyword>